<keyword evidence="1" id="KW-0472">Membrane</keyword>
<organism evidence="2 3">
    <name type="scientific">Corynebacterium aurimucosum</name>
    <dbReference type="NCBI Taxonomy" id="169292"/>
    <lineage>
        <taxon>Bacteria</taxon>
        <taxon>Bacillati</taxon>
        <taxon>Actinomycetota</taxon>
        <taxon>Actinomycetes</taxon>
        <taxon>Mycobacteriales</taxon>
        <taxon>Corynebacteriaceae</taxon>
        <taxon>Corynebacterium</taxon>
    </lineage>
</organism>
<evidence type="ECO:0000313" key="2">
    <source>
        <dbReference type="EMBL" id="TVU82233.1"/>
    </source>
</evidence>
<sequence length="283" mass="30880">MPDNKASHSQRLCVGSALACLCLAWALTLAPSYGHTGFVFDSALSTGAWCLSLLGALLFIAAQWRSLGNHALVNPLLAVAANLLLSSLIFNVNIPLYLDMMGTAFIAIVYGPVLGIGTSVLSACLASINNPLLLVYLPTAVVVAYLFGWLARRGVFKRMVAMMLAGTGVGVVAGLLSAMSTLLLPTEYEQQGPLQLLALLELILRDERLAVLVQTLSSDIIDKTFTVLVVCFSIRLAPRAIRRLYDFPETRPALGRVLTEDRFSLSLEEEPPRNFFERMQRYF</sequence>
<evidence type="ECO:0000313" key="3">
    <source>
        <dbReference type="Proteomes" id="UP000320648"/>
    </source>
</evidence>
<keyword evidence="1" id="KW-0812">Transmembrane</keyword>
<dbReference type="EMBL" id="VMTX01000013">
    <property type="protein sequence ID" value="TVU82233.1"/>
    <property type="molecule type" value="Genomic_DNA"/>
</dbReference>
<feature type="transmembrane region" description="Helical" evidence="1">
    <location>
        <begin position="44"/>
        <end position="64"/>
    </location>
</feature>
<comment type="caution">
    <text evidence="2">The sequence shown here is derived from an EMBL/GenBank/DDBJ whole genome shotgun (WGS) entry which is preliminary data.</text>
</comment>
<feature type="transmembrane region" description="Helical" evidence="1">
    <location>
        <begin position="76"/>
        <end position="98"/>
    </location>
</feature>
<proteinExistence type="predicted"/>
<accession>A0A558ILE2</accession>
<protein>
    <recommendedName>
        <fullName evidence="4">ECF transporter S component</fullName>
    </recommendedName>
</protein>
<evidence type="ECO:0000256" key="1">
    <source>
        <dbReference type="SAM" id="Phobius"/>
    </source>
</evidence>
<name>A0A558ILE2_9CORY</name>
<reference evidence="2 3" key="1">
    <citation type="submission" date="2019-07" db="EMBL/GenBank/DDBJ databases">
        <title>Draft genome of C. aurimucosum strain 15-4290.</title>
        <authorList>
            <person name="Pacheco L.G.C."/>
            <person name="Aguiar E.R.G.R."/>
            <person name="Navas J."/>
            <person name="Santos C.S."/>
            <person name="Rocha D.J.P.G."/>
        </authorList>
    </citation>
    <scope>NUCLEOTIDE SEQUENCE [LARGE SCALE GENOMIC DNA]</scope>
    <source>
        <strain evidence="2 3">15-4290</strain>
    </source>
</reference>
<evidence type="ECO:0008006" key="4">
    <source>
        <dbReference type="Google" id="ProtNLM"/>
    </source>
</evidence>
<feature type="transmembrane region" description="Helical" evidence="1">
    <location>
        <begin position="104"/>
        <end position="126"/>
    </location>
</feature>
<gene>
    <name evidence="2" type="ORF">FQN05_09570</name>
</gene>
<dbReference type="AlphaFoldDB" id="A0A558ILE2"/>
<keyword evidence="1" id="KW-1133">Transmembrane helix</keyword>
<dbReference type="RefSeq" id="WP_070511494.1">
    <property type="nucleotide sequence ID" value="NZ_VMTX01000013.1"/>
</dbReference>
<dbReference type="Proteomes" id="UP000320648">
    <property type="component" value="Unassembled WGS sequence"/>
</dbReference>
<feature type="transmembrane region" description="Helical" evidence="1">
    <location>
        <begin position="163"/>
        <end position="184"/>
    </location>
</feature>
<feature type="transmembrane region" description="Helical" evidence="1">
    <location>
        <begin position="133"/>
        <end position="151"/>
    </location>
</feature>